<name>A0A8J7TIC2_ATRSP</name>
<evidence type="ECO:0000313" key="8">
    <source>
        <dbReference type="Proteomes" id="UP000736164"/>
    </source>
</evidence>
<dbReference type="EMBL" id="JAAWVO010071307">
    <property type="protein sequence ID" value="MBN3324649.1"/>
    <property type="molecule type" value="Genomic_DNA"/>
</dbReference>
<dbReference type="Proteomes" id="UP000736164">
    <property type="component" value="Unassembled WGS sequence"/>
</dbReference>
<dbReference type="InterPro" id="IPR018114">
    <property type="entry name" value="TRYPSIN_HIS"/>
</dbReference>
<keyword evidence="3 5" id="KW-0378">Hydrolase</keyword>
<organism evidence="7 8">
    <name type="scientific">Atractosteus spatula</name>
    <name type="common">Alligator gar</name>
    <name type="synonym">Lepisosteus spatula</name>
    <dbReference type="NCBI Taxonomy" id="7917"/>
    <lineage>
        <taxon>Eukaryota</taxon>
        <taxon>Metazoa</taxon>
        <taxon>Chordata</taxon>
        <taxon>Craniata</taxon>
        <taxon>Vertebrata</taxon>
        <taxon>Euteleostomi</taxon>
        <taxon>Actinopterygii</taxon>
        <taxon>Neopterygii</taxon>
        <taxon>Holostei</taxon>
        <taxon>Semionotiformes</taxon>
        <taxon>Lepisosteidae</taxon>
        <taxon>Atractosteus</taxon>
    </lineage>
</organism>
<evidence type="ECO:0000256" key="1">
    <source>
        <dbReference type="ARBA" id="ARBA00022670"/>
    </source>
</evidence>
<dbReference type="InterPro" id="IPR001254">
    <property type="entry name" value="Trypsin_dom"/>
</dbReference>
<feature type="non-terminal residue" evidence="7">
    <location>
        <position position="1"/>
    </location>
</feature>
<dbReference type="PANTHER" id="PTHR24253:SF127">
    <property type="entry name" value="SERINE PROTEASE 27-LIKE"/>
    <property type="match status" value="1"/>
</dbReference>
<accession>A0A8J7TIC2</accession>
<keyword evidence="1 5" id="KW-0645">Protease</keyword>
<evidence type="ECO:0000256" key="5">
    <source>
        <dbReference type="RuleBase" id="RU363034"/>
    </source>
</evidence>
<sequence length="259" mass="28447">SSPLSRSSIVGGQDAKEGQWPWMAYLRLVMLSGRGVSCDGTLISDRWVLTAAHCVDFCPLLCSPLNWWETSITLGGYQLLNSTEYQQTYSMKRIIVHESYSDLTEGSDVALIELNATATLNQYVKPVALAKASNNISAKWDCWATGWGNCLPCLPVSLSEPGTLQEVQLPIMDNLECQKMSKDHYVILPEMLCAGYEAGGKGTCQGDSGGPLVCRKNKRNPWLQTGIVSFGLQCAVPLYPGVFTRVSSYRAWIKQHSGI</sequence>
<dbReference type="GO" id="GO:0004252">
    <property type="term" value="F:serine-type endopeptidase activity"/>
    <property type="evidence" value="ECO:0007669"/>
    <property type="project" value="InterPro"/>
</dbReference>
<dbReference type="Gene3D" id="2.40.10.10">
    <property type="entry name" value="Trypsin-like serine proteases"/>
    <property type="match status" value="1"/>
</dbReference>
<evidence type="ECO:0000259" key="6">
    <source>
        <dbReference type="PROSITE" id="PS50240"/>
    </source>
</evidence>
<dbReference type="Pfam" id="PF00089">
    <property type="entry name" value="Trypsin"/>
    <property type="match status" value="1"/>
</dbReference>
<dbReference type="InterPro" id="IPR033116">
    <property type="entry name" value="TRYPSIN_SER"/>
</dbReference>
<keyword evidence="2" id="KW-0732">Signal</keyword>
<feature type="non-terminal residue" evidence="7">
    <location>
        <position position="259"/>
    </location>
</feature>
<protein>
    <submittedName>
        <fullName evidence="7">TRYT Tryptase</fullName>
    </submittedName>
</protein>
<dbReference type="PROSITE" id="PS50240">
    <property type="entry name" value="TRYPSIN_DOM"/>
    <property type="match status" value="1"/>
</dbReference>
<keyword evidence="5" id="KW-0720">Serine protease</keyword>
<dbReference type="InterPro" id="IPR043504">
    <property type="entry name" value="Peptidase_S1_PA_chymotrypsin"/>
</dbReference>
<dbReference type="InterPro" id="IPR009003">
    <property type="entry name" value="Peptidase_S1_PA"/>
</dbReference>
<keyword evidence="8" id="KW-1185">Reference proteome</keyword>
<evidence type="ECO:0000256" key="4">
    <source>
        <dbReference type="ARBA" id="ARBA00023157"/>
    </source>
</evidence>
<dbReference type="SMART" id="SM00020">
    <property type="entry name" value="Tryp_SPc"/>
    <property type="match status" value="1"/>
</dbReference>
<dbReference type="SUPFAM" id="SSF50494">
    <property type="entry name" value="Trypsin-like serine proteases"/>
    <property type="match status" value="1"/>
</dbReference>
<keyword evidence="4" id="KW-1015">Disulfide bond</keyword>
<dbReference type="GO" id="GO:0006508">
    <property type="term" value="P:proteolysis"/>
    <property type="evidence" value="ECO:0007669"/>
    <property type="project" value="UniProtKB-KW"/>
</dbReference>
<dbReference type="PROSITE" id="PS00135">
    <property type="entry name" value="TRYPSIN_SER"/>
    <property type="match status" value="1"/>
</dbReference>
<gene>
    <name evidence="7" type="primary">Mct7</name>
    <name evidence="7" type="ORF">GTO95_0014264</name>
</gene>
<evidence type="ECO:0000313" key="7">
    <source>
        <dbReference type="EMBL" id="MBN3324649.1"/>
    </source>
</evidence>
<dbReference type="PANTHER" id="PTHR24253">
    <property type="entry name" value="TRANSMEMBRANE PROTEASE SERINE"/>
    <property type="match status" value="1"/>
</dbReference>
<proteinExistence type="predicted"/>
<dbReference type="InterPro" id="IPR001314">
    <property type="entry name" value="Peptidase_S1A"/>
</dbReference>
<dbReference type="CDD" id="cd00190">
    <property type="entry name" value="Tryp_SPc"/>
    <property type="match status" value="1"/>
</dbReference>
<evidence type="ECO:0000256" key="3">
    <source>
        <dbReference type="ARBA" id="ARBA00022801"/>
    </source>
</evidence>
<dbReference type="AlphaFoldDB" id="A0A8J7TIC2"/>
<evidence type="ECO:0000256" key="2">
    <source>
        <dbReference type="ARBA" id="ARBA00022729"/>
    </source>
</evidence>
<feature type="domain" description="Peptidase S1" evidence="6">
    <location>
        <begin position="9"/>
        <end position="258"/>
    </location>
</feature>
<comment type="caution">
    <text evidence="7">The sequence shown here is derived from an EMBL/GenBank/DDBJ whole genome shotgun (WGS) entry which is preliminary data.</text>
</comment>
<dbReference type="FunFam" id="2.40.10.10:FF:000024">
    <property type="entry name" value="Serine protease 53"/>
    <property type="match status" value="1"/>
</dbReference>
<dbReference type="PROSITE" id="PS00134">
    <property type="entry name" value="TRYPSIN_HIS"/>
    <property type="match status" value="1"/>
</dbReference>
<dbReference type="PRINTS" id="PR00722">
    <property type="entry name" value="CHYMOTRYPSIN"/>
</dbReference>
<reference evidence="7" key="1">
    <citation type="journal article" date="2021" name="Cell">
        <title>Tracing the genetic footprints of vertebrate landing in non-teleost ray-finned fishes.</title>
        <authorList>
            <person name="Bi X."/>
            <person name="Wang K."/>
            <person name="Yang L."/>
            <person name="Pan H."/>
            <person name="Jiang H."/>
            <person name="Wei Q."/>
            <person name="Fang M."/>
            <person name="Yu H."/>
            <person name="Zhu C."/>
            <person name="Cai Y."/>
            <person name="He Y."/>
            <person name="Gan X."/>
            <person name="Zeng H."/>
            <person name="Yu D."/>
            <person name="Zhu Y."/>
            <person name="Jiang H."/>
            <person name="Qiu Q."/>
            <person name="Yang H."/>
            <person name="Zhang Y.E."/>
            <person name="Wang W."/>
            <person name="Zhu M."/>
            <person name="He S."/>
            <person name="Zhang G."/>
        </authorList>
    </citation>
    <scope>NUCLEOTIDE SEQUENCE</scope>
    <source>
        <strain evidence="7">Allg_001</strain>
    </source>
</reference>